<evidence type="ECO:0000256" key="1">
    <source>
        <dbReference type="SAM" id="SignalP"/>
    </source>
</evidence>
<organism evidence="2 3">
    <name type="scientific">Methylomonas koyamae</name>
    <dbReference type="NCBI Taxonomy" id="702114"/>
    <lineage>
        <taxon>Bacteria</taxon>
        <taxon>Pseudomonadati</taxon>
        <taxon>Pseudomonadota</taxon>
        <taxon>Gammaproteobacteria</taxon>
        <taxon>Methylococcales</taxon>
        <taxon>Methylococcaceae</taxon>
        <taxon>Methylomonas</taxon>
    </lineage>
</organism>
<dbReference type="EMBL" id="LUUJ01000081">
    <property type="protein sequence ID" value="OAI15500.1"/>
    <property type="molecule type" value="Genomic_DNA"/>
</dbReference>
<proteinExistence type="predicted"/>
<comment type="caution">
    <text evidence="2">The sequence shown here is derived from an EMBL/GenBank/DDBJ whole genome shotgun (WGS) entry which is preliminary data.</text>
</comment>
<reference evidence="2 3" key="1">
    <citation type="submission" date="2016-03" db="EMBL/GenBank/DDBJ databases">
        <authorList>
            <person name="Ploux O."/>
        </authorList>
    </citation>
    <scope>NUCLEOTIDE SEQUENCE [LARGE SCALE GENOMIC DNA]</scope>
    <source>
        <strain evidence="2 3">R-45378</strain>
    </source>
</reference>
<sequence>MKKLIALSAALLSANAHAGPFAPAAGQAGSTAIYKDDASFVEWASGWQNYLPGSDLADSWKNPAKALGPAVGDNFDIVSLGNGGQITLTFDNPIMNGAGYDFAIFENSFSDTFLELAFVEVSSNGNDFFRFANYSYTPSAVGAFGAVDPTNLYGYAGKYRQGFGTPFDLSELIGTAGLDLDNINYLRLVDILGNGSETDSLGNKIYDPYKTTQSAGFDLEAVGVLHQNLGVAPVPLPTSIWLLLSALPFFSGLRRKTPA</sequence>
<protein>
    <submittedName>
        <fullName evidence="2">PEP-CTERM sorting domain-containing protein</fullName>
    </submittedName>
</protein>
<name>A0A177NEL8_9GAMM</name>
<dbReference type="Proteomes" id="UP000077857">
    <property type="component" value="Unassembled WGS sequence"/>
</dbReference>
<keyword evidence="1" id="KW-0732">Signal</keyword>
<feature type="chain" id="PRO_5008069054" evidence="1">
    <location>
        <begin position="19"/>
        <end position="259"/>
    </location>
</feature>
<accession>A0A177NEL8</accession>
<evidence type="ECO:0000313" key="3">
    <source>
        <dbReference type="Proteomes" id="UP000077857"/>
    </source>
</evidence>
<dbReference type="AlphaFoldDB" id="A0A177NEL8"/>
<gene>
    <name evidence="2" type="ORF">A1507_13810</name>
</gene>
<evidence type="ECO:0000313" key="2">
    <source>
        <dbReference type="EMBL" id="OAI15500.1"/>
    </source>
</evidence>
<dbReference type="RefSeq" id="WP_064040768.1">
    <property type="nucleotide sequence ID" value="NZ_LUUJ01000081.1"/>
</dbReference>
<feature type="signal peptide" evidence="1">
    <location>
        <begin position="1"/>
        <end position="18"/>
    </location>
</feature>